<evidence type="ECO:0000313" key="2">
    <source>
        <dbReference type="EMBL" id="KAH7970031.1"/>
    </source>
</evidence>
<dbReference type="SUPFAM" id="SSF52047">
    <property type="entry name" value="RNI-like"/>
    <property type="match status" value="1"/>
</dbReference>
<organism evidence="2 3">
    <name type="scientific">Rhipicephalus sanguineus</name>
    <name type="common">Brown dog tick</name>
    <name type="synonym">Ixodes sanguineus</name>
    <dbReference type="NCBI Taxonomy" id="34632"/>
    <lineage>
        <taxon>Eukaryota</taxon>
        <taxon>Metazoa</taxon>
        <taxon>Ecdysozoa</taxon>
        <taxon>Arthropoda</taxon>
        <taxon>Chelicerata</taxon>
        <taxon>Arachnida</taxon>
        <taxon>Acari</taxon>
        <taxon>Parasitiformes</taxon>
        <taxon>Ixodida</taxon>
        <taxon>Ixodoidea</taxon>
        <taxon>Ixodidae</taxon>
        <taxon>Rhipicephalinae</taxon>
        <taxon>Rhipicephalus</taxon>
        <taxon>Rhipicephalus</taxon>
    </lineage>
</organism>
<dbReference type="VEuPathDB" id="VectorBase:RSAN_034626"/>
<keyword evidence="3" id="KW-1185">Reference proteome</keyword>
<reference evidence="2" key="1">
    <citation type="journal article" date="2020" name="Cell">
        <title>Large-Scale Comparative Analyses of Tick Genomes Elucidate Their Genetic Diversity and Vector Capacities.</title>
        <authorList>
            <consortium name="Tick Genome and Microbiome Consortium (TIGMIC)"/>
            <person name="Jia N."/>
            <person name="Wang J."/>
            <person name="Shi W."/>
            <person name="Du L."/>
            <person name="Sun Y."/>
            <person name="Zhan W."/>
            <person name="Jiang J.F."/>
            <person name="Wang Q."/>
            <person name="Zhang B."/>
            <person name="Ji P."/>
            <person name="Bell-Sakyi L."/>
            <person name="Cui X.M."/>
            <person name="Yuan T.T."/>
            <person name="Jiang B.G."/>
            <person name="Yang W.F."/>
            <person name="Lam T.T."/>
            <person name="Chang Q.C."/>
            <person name="Ding S.J."/>
            <person name="Wang X.J."/>
            <person name="Zhu J.G."/>
            <person name="Ruan X.D."/>
            <person name="Zhao L."/>
            <person name="Wei J.T."/>
            <person name="Ye R.Z."/>
            <person name="Que T.C."/>
            <person name="Du C.H."/>
            <person name="Zhou Y.H."/>
            <person name="Cheng J.X."/>
            <person name="Dai P.F."/>
            <person name="Guo W.B."/>
            <person name="Han X.H."/>
            <person name="Huang E.J."/>
            <person name="Li L.F."/>
            <person name="Wei W."/>
            <person name="Gao Y.C."/>
            <person name="Liu J.Z."/>
            <person name="Shao H.Z."/>
            <person name="Wang X."/>
            <person name="Wang C.C."/>
            <person name="Yang T.C."/>
            <person name="Huo Q.B."/>
            <person name="Li W."/>
            <person name="Chen H.Y."/>
            <person name="Chen S.E."/>
            <person name="Zhou L.G."/>
            <person name="Ni X.B."/>
            <person name="Tian J.H."/>
            <person name="Sheng Y."/>
            <person name="Liu T."/>
            <person name="Pan Y.S."/>
            <person name="Xia L.Y."/>
            <person name="Li J."/>
            <person name="Zhao F."/>
            <person name="Cao W.C."/>
        </authorList>
    </citation>
    <scope>NUCLEOTIDE SEQUENCE</scope>
    <source>
        <strain evidence="2">Rsan-2018</strain>
    </source>
</reference>
<reference evidence="2" key="2">
    <citation type="submission" date="2021-09" db="EMBL/GenBank/DDBJ databases">
        <authorList>
            <person name="Jia N."/>
            <person name="Wang J."/>
            <person name="Shi W."/>
            <person name="Du L."/>
            <person name="Sun Y."/>
            <person name="Zhan W."/>
            <person name="Jiang J."/>
            <person name="Wang Q."/>
            <person name="Zhang B."/>
            <person name="Ji P."/>
            <person name="Sakyi L.B."/>
            <person name="Cui X."/>
            <person name="Yuan T."/>
            <person name="Jiang B."/>
            <person name="Yang W."/>
            <person name="Lam T.T.-Y."/>
            <person name="Chang Q."/>
            <person name="Ding S."/>
            <person name="Wang X."/>
            <person name="Zhu J."/>
            <person name="Ruan X."/>
            <person name="Zhao L."/>
            <person name="Wei J."/>
            <person name="Que T."/>
            <person name="Du C."/>
            <person name="Cheng J."/>
            <person name="Dai P."/>
            <person name="Han X."/>
            <person name="Huang E."/>
            <person name="Gao Y."/>
            <person name="Liu J."/>
            <person name="Shao H."/>
            <person name="Ye R."/>
            <person name="Li L."/>
            <person name="Wei W."/>
            <person name="Wang X."/>
            <person name="Wang C."/>
            <person name="Huo Q."/>
            <person name="Li W."/>
            <person name="Guo W."/>
            <person name="Chen H."/>
            <person name="Chen S."/>
            <person name="Zhou L."/>
            <person name="Zhou L."/>
            <person name="Ni X."/>
            <person name="Tian J."/>
            <person name="Zhou Y."/>
            <person name="Sheng Y."/>
            <person name="Liu T."/>
            <person name="Pan Y."/>
            <person name="Xia L."/>
            <person name="Li J."/>
            <person name="Zhao F."/>
            <person name="Cao W."/>
        </authorList>
    </citation>
    <scope>NUCLEOTIDE SEQUENCE</scope>
    <source>
        <strain evidence="2">Rsan-2018</strain>
        <tissue evidence="2">Larvae</tissue>
    </source>
</reference>
<dbReference type="VEuPathDB" id="VectorBase:RSAN_037899"/>
<accession>A0A9D4Q8W6</accession>
<name>A0A9D4Q8W6_RHISA</name>
<comment type="caution">
    <text evidence="2">The sequence shown here is derived from an EMBL/GenBank/DDBJ whole genome shotgun (WGS) entry which is preliminary data.</text>
</comment>
<evidence type="ECO:0000313" key="3">
    <source>
        <dbReference type="Proteomes" id="UP000821837"/>
    </source>
</evidence>
<dbReference type="EMBL" id="JABSTV010001248">
    <property type="protein sequence ID" value="KAH7970031.1"/>
    <property type="molecule type" value="Genomic_DNA"/>
</dbReference>
<evidence type="ECO:0000256" key="1">
    <source>
        <dbReference type="ARBA" id="ARBA00022737"/>
    </source>
</evidence>
<dbReference type="AlphaFoldDB" id="A0A9D4Q8W6"/>
<dbReference type="PANTHER" id="PTHR24111:SF0">
    <property type="entry name" value="LEUCINE-RICH REPEAT-CONTAINING PROTEIN"/>
    <property type="match status" value="1"/>
</dbReference>
<sequence>MTTPTRNEALGRYDDVVHSGRWDDQLDLKRKCEAVNSQQKCWLSADLTAWNQVLHRLAFELVETRPGRLRLHSIQRGKAGGDNTTAARRASFLVSWLLAQHRCIEEFGATCAVPCGRSLEETPFPIRLRPSSGDRRSLRCLEIEERPTAALAVRDIDAVTDLETAVASALRKNSHLRGIYIEDVQIDYTSMEEWPDALENNSALEWLLLSGRELPLNGISTLCRILPANKTLKKLTFDKFQASQQEREILAEQLAEYKCYGRVQLPWVDPDLVGLAAAIAAPSECPGELSLQDVCQLTEACLWPLCEALASSKGVRFLSFTVGGDTEGRGVALCQMLKVNRSIKRLFLRMTDDRDADFSRDVFHALAANKTITDLVAHLDKVERPETATALSYMLEHNRTVTSATFWFATDRQVQFVEEVSLGMSLNRFIVDLKLLSETVTCDAAIFPALEARRRNRSALNRATDFVLTRRADRQLAADFEHFSGHSCLLAHLMAVTGKTESEALAELTAAEHYLEDNYLVLTGIVKHSLVCQPTEATQLDALNSHCWRALVRHLKITDVLN</sequence>
<gene>
    <name evidence="2" type="ORF">HPB52_023920</name>
</gene>
<keyword evidence="1" id="KW-0677">Repeat</keyword>
<dbReference type="PANTHER" id="PTHR24111">
    <property type="entry name" value="LEUCINE-RICH REPEAT-CONTAINING PROTEIN 34"/>
    <property type="match status" value="1"/>
</dbReference>
<dbReference type="InterPro" id="IPR032675">
    <property type="entry name" value="LRR_dom_sf"/>
</dbReference>
<dbReference type="Proteomes" id="UP000821837">
    <property type="component" value="Unassembled WGS sequence"/>
</dbReference>
<dbReference type="Gene3D" id="3.80.10.10">
    <property type="entry name" value="Ribonuclease Inhibitor"/>
    <property type="match status" value="2"/>
</dbReference>
<proteinExistence type="predicted"/>
<dbReference type="InterPro" id="IPR052201">
    <property type="entry name" value="LRR-containing_regulator"/>
</dbReference>
<protein>
    <submittedName>
        <fullName evidence="2">Uncharacterized protein</fullName>
    </submittedName>
</protein>